<evidence type="ECO:0000259" key="3">
    <source>
        <dbReference type="Pfam" id="PF01926"/>
    </source>
</evidence>
<dbReference type="CDD" id="cd01856">
    <property type="entry name" value="YlqF"/>
    <property type="match status" value="1"/>
</dbReference>
<dbReference type="Proteomes" id="UP000664859">
    <property type="component" value="Unassembled WGS sequence"/>
</dbReference>
<evidence type="ECO:0000313" key="4">
    <source>
        <dbReference type="EMBL" id="KAG5187862.1"/>
    </source>
</evidence>
<feature type="domain" description="G" evidence="3">
    <location>
        <begin position="197"/>
        <end position="240"/>
    </location>
</feature>
<dbReference type="PANTHER" id="PTHR45782">
    <property type="entry name" value="MITOCHONDRIAL RIBOSOME-ASSOCIATED GTPASE 1"/>
    <property type="match status" value="1"/>
</dbReference>
<keyword evidence="5" id="KW-1185">Reference proteome</keyword>
<evidence type="ECO:0000256" key="2">
    <source>
        <dbReference type="ARBA" id="ARBA00023134"/>
    </source>
</evidence>
<dbReference type="GO" id="GO:0003924">
    <property type="term" value="F:GTPase activity"/>
    <property type="evidence" value="ECO:0007669"/>
    <property type="project" value="TreeGrafter"/>
</dbReference>
<dbReference type="Pfam" id="PF01926">
    <property type="entry name" value="MMR_HSR1"/>
    <property type="match status" value="1"/>
</dbReference>
<reference evidence="4" key="1">
    <citation type="submission" date="2021-02" db="EMBL/GenBank/DDBJ databases">
        <title>First Annotated Genome of the Yellow-green Alga Tribonema minus.</title>
        <authorList>
            <person name="Mahan K.M."/>
        </authorList>
    </citation>
    <scope>NUCLEOTIDE SEQUENCE</scope>
    <source>
        <strain evidence="4">UTEX B ZZ1240</strain>
    </source>
</reference>
<name>A0A835Z590_9STRA</name>
<sequence length="458" mass="49247">MEEWERPFAGVRVNWFPGHMAKAQKSMRTRLKQRLPLSPLPPPPLLLLALGVDVVLEVRDARIPFSSANHELDRLIGSKARLVVLNKEDLAEPSMRSAVTERLRAERKDTGETTAVMDTASEVSRVRRALGKGVLYTNGSESDPPTCLWHPRTGKDVLYTNGGDGPGGGKGIPGLLRWAREKGALRGQFVTLGAMAMVVGMPNVGKSTLINHMRRLCRGGGKGAGRKVVRVGATPGVTRGVARVGATPGVTRGIDSFRVSELPQPLYMVDTPGVMVPNIASPTVGLRLALTAAVPDSVVGEEVLVQYLCALLNARGAVASCAAVLDLPESTTLLDAEASEKLHGGPKTHAVGMRGWSKCEAPRATVRNGVATKDGARRLACRLRRCCCRACEALLAAAERRCGAAGKLEEQRRQMAASHVLALFRAGAFGRMSLDAADQPYPHKLIAQPQLDRRRQRQ</sequence>
<dbReference type="GO" id="GO:0005525">
    <property type="term" value="F:GTP binding"/>
    <property type="evidence" value="ECO:0007669"/>
    <property type="project" value="UniProtKB-KW"/>
</dbReference>
<dbReference type="PANTHER" id="PTHR45782:SF4">
    <property type="entry name" value="MITOCHONDRIAL RIBOSOME-ASSOCIATED GTPASE 1"/>
    <property type="match status" value="1"/>
</dbReference>
<comment type="caution">
    <text evidence="4">The sequence shown here is derived from an EMBL/GenBank/DDBJ whole genome shotgun (WGS) entry which is preliminary data.</text>
</comment>
<dbReference type="AlphaFoldDB" id="A0A835Z590"/>
<keyword evidence="4" id="KW-0378">Hydrolase</keyword>
<keyword evidence="1" id="KW-0547">Nucleotide-binding</keyword>
<dbReference type="GO" id="GO:0032543">
    <property type="term" value="P:mitochondrial translation"/>
    <property type="evidence" value="ECO:0007669"/>
    <property type="project" value="TreeGrafter"/>
</dbReference>
<evidence type="ECO:0000313" key="5">
    <source>
        <dbReference type="Proteomes" id="UP000664859"/>
    </source>
</evidence>
<dbReference type="InterPro" id="IPR027417">
    <property type="entry name" value="P-loop_NTPase"/>
</dbReference>
<proteinExistence type="predicted"/>
<protein>
    <submittedName>
        <fullName evidence="4">P-loop containing nucleoside triphosphate hydrolase protein</fullName>
    </submittedName>
</protein>
<organism evidence="4 5">
    <name type="scientific">Tribonema minus</name>
    <dbReference type="NCBI Taxonomy" id="303371"/>
    <lineage>
        <taxon>Eukaryota</taxon>
        <taxon>Sar</taxon>
        <taxon>Stramenopiles</taxon>
        <taxon>Ochrophyta</taxon>
        <taxon>PX clade</taxon>
        <taxon>Xanthophyceae</taxon>
        <taxon>Tribonematales</taxon>
        <taxon>Tribonemataceae</taxon>
        <taxon>Tribonema</taxon>
    </lineage>
</organism>
<gene>
    <name evidence="4" type="ORF">JKP88DRAFT_353558</name>
</gene>
<dbReference type="GO" id="GO:0005739">
    <property type="term" value="C:mitochondrion"/>
    <property type="evidence" value="ECO:0007669"/>
    <property type="project" value="TreeGrafter"/>
</dbReference>
<dbReference type="EMBL" id="JAFCMP010000080">
    <property type="protein sequence ID" value="KAG5187862.1"/>
    <property type="molecule type" value="Genomic_DNA"/>
</dbReference>
<evidence type="ECO:0000256" key="1">
    <source>
        <dbReference type="ARBA" id="ARBA00022741"/>
    </source>
</evidence>
<accession>A0A835Z590</accession>
<dbReference type="InterPro" id="IPR006073">
    <property type="entry name" value="GTP-bd"/>
</dbReference>
<keyword evidence="2" id="KW-0342">GTP-binding</keyword>
<dbReference type="Gene3D" id="3.40.50.300">
    <property type="entry name" value="P-loop containing nucleotide triphosphate hydrolases"/>
    <property type="match status" value="1"/>
</dbReference>
<dbReference type="OrthoDB" id="269151at2759"/>
<dbReference type="SUPFAM" id="SSF52540">
    <property type="entry name" value="P-loop containing nucleoside triphosphate hydrolases"/>
    <property type="match status" value="1"/>
</dbReference>